<keyword evidence="1" id="KW-0732">Signal</keyword>
<evidence type="ECO:0000313" key="3">
    <source>
        <dbReference type="Proteomes" id="UP000251186"/>
    </source>
</evidence>
<protein>
    <recommendedName>
        <fullName evidence="4">DUF3617 domain-containing protein</fullName>
    </recommendedName>
</protein>
<organism evidence="2 3">
    <name type="scientific">Brevundimonas vesicularis</name>
    <name type="common">Pseudomonas vesicularis</name>
    <dbReference type="NCBI Taxonomy" id="41276"/>
    <lineage>
        <taxon>Bacteria</taxon>
        <taxon>Pseudomonadati</taxon>
        <taxon>Pseudomonadota</taxon>
        <taxon>Alphaproteobacteria</taxon>
        <taxon>Caulobacterales</taxon>
        <taxon>Caulobacteraceae</taxon>
        <taxon>Brevundimonas</taxon>
    </lineage>
</organism>
<dbReference type="RefSeq" id="WP_112862364.1">
    <property type="nucleotide sequence ID" value="NZ_UAQP01000005.1"/>
</dbReference>
<name>A0A2X1CGU1_BREVE</name>
<dbReference type="EMBL" id="UAQP01000005">
    <property type="protein sequence ID" value="SPU53511.1"/>
    <property type="molecule type" value="Genomic_DNA"/>
</dbReference>
<proteinExistence type="predicted"/>
<dbReference type="AlphaFoldDB" id="A0A2X1CGU1"/>
<evidence type="ECO:0000313" key="2">
    <source>
        <dbReference type="EMBL" id="SPU53511.1"/>
    </source>
</evidence>
<sequence>MRTIMIGLAMAVLATQAAAQNQTAGFFAFRGEGERGWEATCTLQRVGGRTLQREMTGPRDAQQVIAARSIIGGRCEFRASTTGPLTLEFDDTRFQCPFTSPPGTCGTVIAAGQSGAFDVRIRN</sequence>
<feature type="signal peptide" evidence="1">
    <location>
        <begin position="1"/>
        <end position="19"/>
    </location>
</feature>
<evidence type="ECO:0008006" key="4">
    <source>
        <dbReference type="Google" id="ProtNLM"/>
    </source>
</evidence>
<dbReference type="Proteomes" id="UP000251186">
    <property type="component" value="Unassembled WGS sequence"/>
</dbReference>
<gene>
    <name evidence="2" type="ORF">NCTC11166_01582</name>
</gene>
<evidence type="ECO:0000256" key="1">
    <source>
        <dbReference type="SAM" id="SignalP"/>
    </source>
</evidence>
<reference evidence="2 3" key="1">
    <citation type="submission" date="2018-06" db="EMBL/GenBank/DDBJ databases">
        <authorList>
            <consortium name="Pathogen Informatics"/>
            <person name="Doyle S."/>
        </authorList>
    </citation>
    <scope>NUCLEOTIDE SEQUENCE [LARGE SCALE GENOMIC DNA]</scope>
    <source>
        <strain evidence="2 3">NCTC11166</strain>
    </source>
</reference>
<accession>A0A2X1CGU1</accession>
<feature type="chain" id="PRO_5016062099" description="DUF3617 domain-containing protein" evidence="1">
    <location>
        <begin position="20"/>
        <end position="123"/>
    </location>
</feature>